<evidence type="ECO:0000256" key="3">
    <source>
        <dbReference type="ARBA" id="ARBA00022737"/>
    </source>
</evidence>
<keyword evidence="7" id="KW-1185">Reference proteome</keyword>
<dbReference type="SUPFAM" id="SSF57196">
    <property type="entry name" value="EGF/Laminin"/>
    <property type="match status" value="2"/>
</dbReference>
<feature type="domain" description="EGF-like" evidence="6">
    <location>
        <begin position="168"/>
        <end position="205"/>
    </location>
</feature>
<evidence type="ECO:0000259" key="6">
    <source>
        <dbReference type="PROSITE" id="PS50026"/>
    </source>
</evidence>
<dbReference type="PROSITE" id="PS00010">
    <property type="entry name" value="ASX_HYDROXYL"/>
    <property type="match status" value="1"/>
</dbReference>
<keyword evidence="2" id="KW-0732">Signal</keyword>
<dbReference type="PROSITE" id="PS50026">
    <property type="entry name" value="EGF_3"/>
    <property type="match status" value="2"/>
</dbReference>
<dbReference type="InterPro" id="IPR000152">
    <property type="entry name" value="EGF-type_Asp/Asn_hydroxyl_site"/>
</dbReference>
<dbReference type="InterPro" id="IPR001881">
    <property type="entry name" value="EGF-like_Ca-bd_dom"/>
</dbReference>
<evidence type="ECO:0000256" key="5">
    <source>
        <dbReference type="PROSITE-ProRule" id="PRU00076"/>
    </source>
</evidence>
<feature type="domain" description="EGF-like" evidence="6">
    <location>
        <begin position="208"/>
        <end position="243"/>
    </location>
</feature>
<dbReference type="InterPro" id="IPR000742">
    <property type="entry name" value="EGF"/>
</dbReference>
<dbReference type="RefSeq" id="XP_006818822.1">
    <property type="nucleotide sequence ID" value="XM_006818759.1"/>
</dbReference>
<evidence type="ECO:0000313" key="8">
    <source>
        <dbReference type="RefSeq" id="XP_006818822.1"/>
    </source>
</evidence>
<dbReference type="Gene3D" id="2.10.25.10">
    <property type="entry name" value="Laminin"/>
    <property type="match status" value="2"/>
</dbReference>
<proteinExistence type="predicted"/>
<keyword evidence="1 5" id="KW-0245">EGF-like domain</keyword>
<feature type="disulfide bond" evidence="5">
    <location>
        <begin position="233"/>
        <end position="242"/>
    </location>
</feature>
<protein>
    <submittedName>
        <fullName evidence="8">Uncharacterized protein LOC102802352</fullName>
    </submittedName>
</protein>
<dbReference type="SMART" id="SM00179">
    <property type="entry name" value="EGF_CA"/>
    <property type="match status" value="1"/>
</dbReference>
<sequence>MWNEESQLFVPQNNFPTDSASQSDWFQFDGDNYLVFSGTVGNAKVYRLDPAVLTFIEHSTVPNTTPSLTVDTYLYDCKLYMVTSKPTQFSIPVIYEWGPSGFQPIQSSLAPNLGHIRVFEINNHPFLFRSCMLGDSKLYKPSINGLVEVDTLPASSVLPESHSIVKREQLDCLFPSPCENGGVCEDTLMGYVCQCPEDFTGTNCETEIQHTCQSDAECQNGGTCDITNDQCHCQPNYDGETCEIELCAAPANDVTGFEFLDLQASFPSDTEWNLANDPAIASFSIGTDTFIVVYEVLEDFVSVGSFSPTPPTFQVLKTISFPGEFITHVEPFVMSGLQYVAIGLTARSVFYRWDGTDLVDEKDISANEGAEHLHFFSSGHGHFIVRSYSPQLSISSNSVIHRWDESSGEFVHHQDILTRDAKMSTTFSDDTSTYLFFASDSLNPLLEPRMLVQNDVNPNFSPLIINGINSASIDAVLTLKFGCQRYLVTEVASITKPEIYRWDNETGDFTTVAIPLTQTFYLINPAAFTYFEVGDAYPHFIHMGMSATPGFLRSLFVIKPSFGQVDLFEIIQYIDATPYPPLVSHAFKHDSDAETSEINGEFAPVTISNQLDNSGVIRITSFTINHELYVLTSGATSTDVVRVYKFDNTGFVQLITGDFFNGHSMEYVSHIEPFVIGDRQFLAVAVSVGPGVSTIFEWSSVDSKFVELDNNPFGVGMHFNFFSTSHGRFLVLTVFQTGGSTVVIADSVVAKWNPITDTFDHFQNIPTNRAFESTFFTDYQTTYLLFARTAMDVDMYQLTADGTEFQSYTPTTTISETHGFSTFTFQCTPILVTYRDAAFAHVWQNGDFTPMDFSPSYAFMNKADGSMCTFVIDHYPVLVTSNGLFYSEVFRPRITEFDIESLYQTGGKFQACHIFSYQGDTYLILIPEIGSGLDALYRWAPTP</sequence>
<dbReference type="Proteomes" id="UP000694865">
    <property type="component" value="Unplaced"/>
</dbReference>
<dbReference type="PROSITE" id="PS50912">
    <property type="entry name" value="EAR"/>
    <property type="match status" value="2"/>
</dbReference>
<evidence type="ECO:0000313" key="7">
    <source>
        <dbReference type="Proteomes" id="UP000694865"/>
    </source>
</evidence>
<dbReference type="Pfam" id="PF00008">
    <property type="entry name" value="EGF"/>
    <property type="match status" value="1"/>
</dbReference>
<dbReference type="InterPro" id="IPR005492">
    <property type="entry name" value="EPTP"/>
</dbReference>
<comment type="caution">
    <text evidence="5">Lacks conserved residue(s) required for the propagation of feature annotation.</text>
</comment>
<evidence type="ECO:0000256" key="1">
    <source>
        <dbReference type="ARBA" id="ARBA00022536"/>
    </source>
</evidence>
<dbReference type="CDD" id="cd00054">
    <property type="entry name" value="EGF_CA"/>
    <property type="match status" value="2"/>
</dbReference>
<name>A0ABM0MFN1_SACKO</name>
<keyword evidence="3" id="KW-0677">Repeat</keyword>
<accession>A0ABM0MFN1</accession>
<dbReference type="SMART" id="SM00181">
    <property type="entry name" value="EGF"/>
    <property type="match status" value="2"/>
</dbReference>
<dbReference type="PROSITE" id="PS00022">
    <property type="entry name" value="EGF_1"/>
    <property type="match status" value="2"/>
</dbReference>
<evidence type="ECO:0000256" key="2">
    <source>
        <dbReference type="ARBA" id="ARBA00022729"/>
    </source>
</evidence>
<dbReference type="GeneID" id="102802352"/>
<keyword evidence="4 5" id="KW-1015">Disulfide bond</keyword>
<evidence type="ECO:0000256" key="4">
    <source>
        <dbReference type="ARBA" id="ARBA00023157"/>
    </source>
</evidence>
<reference evidence="8" key="1">
    <citation type="submission" date="2025-08" db="UniProtKB">
        <authorList>
            <consortium name="RefSeq"/>
        </authorList>
    </citation>
    <scope>IDENTIFICATION</scope>
    <source>
        <tissue evidence="8">Testes</tissue>
    </source>
</reference>
<gene>
    <name evidence="8" type="primary">LOC102802352</name>
</gene>
<feature type="disulfide bond" evidence="5">
    <location>
        <begin position="195"/>
        <end position="204"/>
    </location>
</feature>
<dbReference type="PANTHER" id="PTHR12916:SF4">
    <property type="entry name" value="UNINFLATABLE, ISOFORM C"/>
    <property type="match status" value="1"/>
</dbReference>
<dbReference type="InterPro" id="IPR009039">
    <property type="entry name" value="EAR"/>
</dbReference>
<organism evidence="7 8">
    <name type="scientific">Saccoglossus kowalevskii</name>
    <name type="common">Acorn worm</name>
    <dbReference type="NCBI Taxonomy" id="10224"/>
    <lineage>
        <taxon>Eukaryota</taxon>
        <taxon>Metazoa</taxon>
        <taxon>Hemichordata</taxon>
        <taxon>Enteropneusta</taxon>
        <taxon>Harrimaniidae</taxon>
        <taxon>Saccoglossus</taxon>
    </lineage>
</organism>
<dbReference type="Pfam" id="PF03736">
    <property type="entry name" value="EPTP"/>
    <property type="match status" value="1"/>
</dbReference>
<dbReference type="PANTHER" id="PTHR12916">
    <property type="entry name" value="CYTOCHROME C OXIDASE POLYPEPTIDE VIC-2"/>
    <property type="match status" value="1"/>
</dbReference>